<keyword evidence="2" id="KW-1185">Reference proteome</keyword>
<evidence type="ECO:0000313" key="1">
    <source>
        <dbReference type="EnsemblMetazoa" id="GPAI009344-PA"/>
    </source>
</evidence>
<dbReference type="Proteomes" id="UP000092445">
    <property type="component" value="Unassembled WGS sequence"/>
</dbReference>
<evidence type="ECO:0000313" key="2">
    <source>
        <dbReference type="Proteomes" id="UP000092445"/>
    </source>
</evidence>
<accession>A0A1A9ZB89</accession>
<protein>
    <submittedName>
        <fullName evidence="1">Uncharacterized protein</fullName>
    </submittedName>
</protein>
<name>A0A1A9ZB89_GLOPL</name>
<sequence length="126" mass="13514">MKVTSNPHFNNICTKSSCKLRGGCVSKSSSNMFSGADQRRFRDIETSRGCCCCALLSVDSLEVGLWLLFAYQGSLTVAENVKFGEYSVNPTGTDGASAIIELVGLCKLLCFEGIKLVFTIGVRAGL</sequence>
<reference evidence="2" key="1">
    <citation type="submission" date="2014-03" db="EMBL/GenBank/DDBJ databases">
        <authorList>
            <person name="Aksoy S."/>
            <person name="Warren W."/>
            <person name="Wilson R.K."/>
        </authorList>
    </citation>
    <scope>NUCLEOTIDE SEQUENCE [LARGE SCALE GENOMIC DNA]</scope>
    <source>
        <strain evidence="2">IAEA</strain>
    </source>
</reference>
<reference evidence="1" key="2">
    <citation type="submission" date="2020-05" db="UniProtKB">
        <authorList>
            <consortium name="EnsemblMetazoa"/>
        </authorList>
    </citation>
    <scope>IDENTIFICATION</scope>
    <source>
        <strain evidence="1">IAEA</strain>
    </source>
</reference>
<dbReference type="EnsemblMetazoa" id="GPAI009344-RA">
    <property type="protein sequence ID" value="GPAI009344-PA"/>
    <property type="gene ID" value="GPAI009344"/>
</dbReference>
<organism evidence="1 2">
    <name type="scientific">Glossina pallidipes</name>
    <name type="common">Tsetse fly</name>
    <dbReference type="NCBI Taxonomy" id="7398"/>
    <lineage>
        <taxon>Eukaryota</taxon>
        <taxon>Metazoa</taxon>
        <taxon>Ecdysozoa</taxon>
        <taxon>Arthropoda</taxon>
        <taxon>Hexapoda</taxon>
        <taxon>Insecta</taxon>
        <taxon>Pterygota</taxon>
        <taxon>Neoptera</taxon>
        <taxon>Endopterygota</taxon>
        <taxon>Diptera</taxon>
        <taxon>Brachycera</taxon>
        <taxon>Muscomorpha</taxon>
        <taxon>Hippoboscoidea</taxon>
        <taxon>Glossinidae</taxon>
        <taxon>Glossina</taxon>
    </lineage>
</organism>
<dbReference type="AlphaFoldDB" id="A0A1A9ZB89"/>
<proteinExistence type="predicted"/>
<dbReference type="VEuPathDB" id="VectorBase:GPAI009344"/>